<dbReference type="Pfam" id="PF08281">
    <property type="entry name" value="Sigma70_r4_2"/>
    <property type="match status" value="1"/>
</dbReference>
<dbReference type="Gene3D" id="1.10.10.10">
    <property type="entry name" value="Winged helix-like DNA-binding domain superfamily/Winged helix DNA-binding domain"/>
    <property type="match status" value="1"/>
</dbReference>
<dbReference type="InterPro" id="IPR014284">
    <property type="entry name" value="RNA_pol_sigma-70_dom"/>
</dbReference>
<feature type="domain" description="RNA polymerase sigma factor 70 region 4 type 2" evidence="7">
    <location>
        <begin position="99"/>
        <end position="150"/>
    </location>
</feature>
<sequence>MTVAEYEKCVQTLSDNLYRFALKSLRDEDQAKDIVQESFLRLWENREAVLDGKEKSYLFTIAYRLIIDQVRHIRRYTTDDTLQHRPDEGNRGYSGAGEVVQRYLDQLPEIQRTLILLRDYEGYSYQEMADMTSLSVAQVKVYIFRARMALKQQIGTIRNLL</sequence>
<dbReference type="InterPro" id="IPR039425">
    <property type="entry name" value="RNA_pol_sigma-70-like"/>
</dbReference>
<dbReference type="eggNOG" id="COG1595">
    <property type="taxonomic scope" value="Bacteria"/>
</dbReference>
<reference evidence="8 9" key="1">
    <citation type="submission" date="2011-08" db="EMBL/GenBank/DDBJ databases">
        <title>The Genome Sequence of Alistipes indistinctus YIT 12060.</title>
        <authorList>
            <consortium name="The Broad Institute Genome Sequencing Platform"/>
            <person name="Earl A."/>
            <person name="Ward D."/>
            <person name="Feldgarden M."/>
            <person name="Gevers D."/>
            <person name="Morotomi M."/>
            <person name="Young S.K."/>
            <person name="Zeng Q."/>
            <person name="Gargeya S."/>
            <person name="Fitzgerald M."/>
            <person name="Haas B."/>
            <person name="Abouelleil A."/>
            <person name="Alvarado L."/>
            <person name="Arachchi H.M."/>
            <person name="Berlin A."/>
            <person name="Brown A."/>
            <person name="Chapman S.B."/>
            <person name="Chen Z."/>
            <person name="Dunbar C."/>
            <person name="Freedman E."/>
            <person name="Gearin G."/>
            <person name="Gellesch M."/>
            <person name="Goldberg J."/>
            <person name="Griggs A."/>
            <person name="Gujja S."/>
            <person name="Heiman D."/>
            <person name="Howarth C."/>
            <person name="Larson L."/>
            <person name="Lui A."/>
            <person name="MacDonald P.J.P."/>
            <person name="Montmayeur A."/>
            <person name="Murphy C."/>
            <person name="Neiman D."/>
            <person name="Pearson M."/>
            <person name="Priest M."/>
            <person name="Roberts A."/>
            <person name="Saif S."/>
            <person name="Shea T."/>
            <person name="Shenoy N."/>
            <person name="Sisk P."/>
            <person name="Stolte C."/>
            <person name="Sykes S."/>
            <person name="Wortman J."/>
            <person name="Nusbaum C."/>
            <person name="Birren B."/>
        </authorList>
    </citation>
    <scope>NUCLEOTIDE SEQUENCE [LARGE SCALE GENOMIC DNA]</scope>
    <source>
        <strain evidence="8 9">YIT 12060</strain>
    </source>
</reference>
<dbReference type="InterPro" id="IPR013325">
    <property type="entry name" value="RNA_pol_sigma_r2"/>
</dbReference>
<dbReference type="InterPro" id="IPR007627">
    <property type="entry name" value="RNA_pol_sigma70_r2"/>
</dbReference>
<proteinExistence type="inferred from homology"/>
<dbReference type="CDD" id="cd06171">
    <property type="entry name" value="Sigma70_r4"/>
    <property type="match status" value="1"/>
</dbReference>
<dbReference type="PANTHER" id="PTHR43133:SF8">
    <property type="entry name" value="RNA POLYMERASE SIGMA FACTOR HI_1459-RELATED"/>
    <property type="match status" value="1"/>
</dbReference>
<evidence type="ECO:0000256" key="5">
    <source>
        <dbReference type="ARBA" id="ARBA00023163"/>
    </source>
</evidence>
<dbReference type="OrthoDB" id="670026at2"/>
<dbReference type="SUPFAM" id="SSF88659">
    <property type="entry name" value="Sigma3 and sigma4 domains of RNA polymerase sigma factors"/>
    <property type="match status" value="1"/>
</dbReference>
<dbReference type="NCBIfam" id="TIGR02937">
    <property type="entry name" value="sigma70-ECF"/>
    <property type="match status" value="1"/>
</dbReference>
<evidence type="ECO:0000256" key="1">
    <source>
        <dbReference type="ARBA" id="ARBA00010641"/>
    </source>
</evidence>
<evidence type="ECO:0000313" key="8">
    <source>
        <dbReference type="EMBL" id="EHB93269.1"/>
    </source>
</evidence>
<feature type="domain" description="RNA polymerase sigma-70 region 2" evidence="6">
    <location>
        <begin position="10"/>
        <end position="75"/>
    </location>
</feature>
<dbReference type="HOGENOM" id="CLU_047691_4_4_10"/>
<keyword evidence="4" id="KW-0238">DNA-binding</keyword>
<dbReference type="STRING" id="742725.HMPREF9450_00040"/>
<dbReference type="GeneID" id="92816466"/>
<keyword evidence="9" id="KW-1185">Reference proteome</keyword>
<keyword evidence="5" id="KW-0804">Transcription</keyword>
<evidence type="ECO:0000259" key="6">
    <source>
        <dbReference type="Pfam" id="PF04542"/>
    </source>
</evidence>
<dbReference type="PANTHER" id="PTHR43133">
    <property type="entry name" value="RNA POLYMERASE ECF-TYPE SIGMA FACTO"/>
    <property type="match status" value="1"/>
</dbReference>
<protein>
    <recommendedName>
        <fullName evidence="10">RNA polymerase sigma factor</fullName>
    </recommendedName>
</protein>
<dbReference type="GO" id="GO:0006352">
    <property type="term" value="P:DNA-templated transcription initiation"/>
    <property type="evidence" value="ECO:0007669"/>
    <property type="project" value="InterPro"/>
</dbReference>
<evidence type="ECO:0008006" key="10">
    <source>
        <dbReference type="Google" id="ProtNLM"/>
    </source>
</evidence>
<dbReference type="InterPro" id="IPR036388">
    <property type="entry name" value="WH-like_DNA-bd_sf"/>
</dbReference>
<evidence type="ECO:0000256" key="4">
    <source>
        <dbReference type="ARBA" id="ARBA00023125"/>
    </source>
</evidence>
<dbReference type="InterPro" id="IPR013324">
    <property type="entry name" value="RNA_pol_sigma_r3/r4-like"/>
</dbReference>
<keyword evidence="3" id="KW-0731">Sigma factor</keyword>
<dbReference type="Pfam" id="PF04542">
    <property type="entry name" value="Sigma70_r2"/>
    <property type="match status" value="1"/>
</dbReference>
<accession>G5H530</accession>
<name>G5H530_9BACT</name>
<comment type="caution">
    <text evidence="8">The sequence shown here is derived from an EMBL/GenBank/DDBJ whole genome shotgun (WGS) entry which is preliminary data.</text>
</comment>
<dbReference type="PATRIC" id="fig|742725.3.peg.44"/>
<comment type="similarity">
    <text evidence="1">Belongs to the sigma-70 factor family. ECF subfamily.</text>
</comment>
<evidence type="ECO:0000259" key="7">
    <source>
        <dbReference type="Pfam" id="PF08281"/>
    </source>
</evidence>
<gene>
    <name evidence="8" type="ORF">HMPREF9450_00040</name>
</gene>
<dbReference type="Proteomes" id="UP000006008">
    <property type="component" value="Unassembled WGS sequence"/>
</dbReference>
<dbReference type="EMBL" id="ADLD01000003">
    <property type="protein sequence ID" value="EHB93269.1"/>
    <property type="molecule type" value="Genomic_DNA"/>
</dbReference>
<dbReference type="Gene3D" id="1.10.1740.10">
    <property type="match status" value="1"/>
</dbReference>
<keyword evidence="2" id="KW-0805">Transcription regulation</keyword>
<dbReference type="AlphaFoldDB" id="G5H530"/>
<evidence type="ECO:0000256" key="3">
    <source>
        <dbReference type="ARBA" id="ARBA00023082"/>
    </source>
</evidence>
<dbReference type="GO" id="GO:0016987">
    <property type="term" value="F:sigma factor activity"/>
    <property type="evidence" value="ECO:0007669"/>
    <property type="project" value="UniProtKB-KW"/>
</dbReference>
<dbReference type="GO" id="GO:0003677">
    <property type="term" value="F:DNA binding"/>
    <property type="evidence" value="ECO:0007669"/>
    <property type="project" value="UniProtKB-KW"/>
</dbReference>
<dbReference type="SUPFAM" id="SSF88946">
    <property type="entry name" value="Sigma2 domain of RNA polymerase sigma factors"/>
    <property type="match status" value="1"/>
</dbReference>
<evidence type="ECO:0000256" key="2">
    <source>
        <dbReference type="ARBA" id="ARBA00023015"/>
    </source>
</evidence>
<organism evidence="8 9">
    <name type="scientific">Alistipes indistinctus YIT 12060</name>
    <dbReference type="NCBI Taxonomy" id="742725"/>
    <lineage>
        <taxon>Bacteria</taxon>
        <taxon>Pseudomonadati</taxon>
        <taxon>Bacteroidota</taxon>
        <taxon>Bacteroidia</taxon>
        <taxon>Bacteroidales</taxon>
        <taxon>Rikenellaceae</taxon>
        <taxon>Alistipes</taxon>
    </lineage>
</organism>
<evidence type="ECO:0000313" key="9">
    <source>
        <dbReference type="Proteomes" id="UP000006008"/>
    </source>
</evidence>
<dbReference type="RefSeq" id="WP_009132846.1">
    <property type="nucleotide sequence ID" value="NZ_CP102250.1"/>
</dbReference>
<dbReference type="InterPro" id="IPR013249">
    <property type="entry name" value="RNA_pol_sigma70_r4_t2"/>
</dbReference>